<dbReference type="AlphaFoldDB" id="A0A8T2R7G2"/>
<protein>
    <recommendedName>
        <fullName evidence="2">VQ domain-containing protein</fullName>
    </recommendedName>
</protein>
<comment type="caution">
    <text evidence="3">The sequence shown here is derived from an EMBL/GenBank/DDBJ whole genome shotgun (WGS) entry which is preliminary data.</text>
</comment>
<evidence type="ECO:0000313" key="4">
    <source>
        <dbReference type="Proteomes" id="UP000825935"/>
    </source>
</evidence>
<reference evidence="3" key="1">
    <citation type="submission" date="2021-08" db="EMBL/GenBank/DDBJ databases">
        <title>WGS assembly of Ceratopteris richardii.</title>
        <authorList>
            <person name="Marchant D.B."/>
            <person name="Chen G."/>
            <person name="Jenkins J."/>
            <person name="Shu S."/>
            <person name="Leebens-Mack J."/>
            <person name="Grimwood J."/>
            <person name="Schmutz J."/>
            <person name="Soltis P."/>
            <person name="Soltis D."/>
            <person name="Chen Z.-H."/>
        </authorList>
    </citation>
    <scope>NUCLEOTIDE SEQUENCE</scope>
    <source>
        <strain evidence="3">Whitten #5841</strain>
        <tissue evidence="3">Leaf</tissue>
    </source>
</reference>
<feature type="domain" description="VQ" evidence="2">
    <location>
        <begin position="90"/>
        <end position="114"/>
    </location>
</feature>
<dbReference type="EMBL" id="CM035434">
    <property type="protein sequence ID" value="KAH7291950.1"/>
    <property type="molecule type" value="Genomic_DNA"/>
</dbReference>
<accession>A0A8T2R7G2</accession>
<evidence type="ECO:0000313" key="3">
    <source>
        <dbReference type="EMBL" id="KAH7291950.1"/>
    </source>
</evidence>
<dbReference type="Proteomes" id="UP000825935">
    <property type="component" value="Chromosome 29"/>
</dbReference>
<keyword evidence="4" id="KW-1185">Reference proteome</keyword>
<dbReference type="InterPro" id="IPR008889">
    <property type="entry name" value="VQ"/>
</dbReference>
<feature type="region of interest" description="Disordered" evidence="1">
    <location>
        <begin position="40"/>
        <end position="61"/>
    </location>
</feature>
<name>A0A8T2R7G2_CERRI</name>
<proteinExistence type="predicted"/>
<sequence length="302" mass="33977">MTSDKQRLQKGSIGSAQRSGATEICFNGTKSKETLRVTDFQHTRRQKTRRRSDTEAMANTDDHIRSRPIMSTALSTTAFKRHPVIVYCKPPKTLSVCSVHFRSVVQSLTGSSATHARRWRRGCPCYLSSSTANENSRVLIAKPPTQISPTILPFQDPLVGGDVPDRHCSRFAGGRGPPLIRPVPLYATPTHASTSTKVGFATNRYDAVNKKIHHRGTEQKPQCFVLPALYKMSDGPQTTFSYINGEQQGPDDELKISQSYLDQQFAWNLETMIEEDFMNMEPVTGYRTKWAIHNEEDQEWAT</sequence>
<organism evidence="3 4">
    <name type="scientific">Ceratopteris richardii</name>
    <name type="common">Triangle waterfern</name>
    <dbReference type="NCBI Taxonomy" id="49495"/>
    <lineage>
        <taxon>Eukaryota</taxon>
        <taxon>Viridiplantae</taxon>
        <taxon>Streptophyta</taxon>
        <taxon>Embryophyta</taxon>
        <taxon>Tracheophyta</taxon>
        <taxon>Polypodiopsida</taxon>
        <taxon>Polypodiidae</taxon>
        <taxon>Polypodiales</taxon>
        <taxon>Pteridineae</taxon>
        <taxon>Pteridaceae</taxon>
        <taxon>Parkerioideae</taxon>
        <taxon>Ceratopteris</taxon>
    </lineage>
</organism>
<evidence type="ECO:0000259" key="2">
    <source>
        <dbReference type="Pfam" id="PF05678"/>
    </source>
</evidence>
<evidence type="ECO:0000256" key="1">
    <source>
        <dbReference type="SAM" id="MobiDB-lite"/>
    </source>
</evidence>
<gene>
    <name evidence="3" type="ORF">KP509_29G043100</name>
</gene>
<dbReference type="Pfam" id="PF05678">
    <property type="entry name" value="VQ"/>
    <property type="match status" value="1"/>
</dbReference>